<dbReference type="PANTHER" id="PTHR38111:SF11">
    <property type="entry name" value="TRANSCRIPTION FACTOR DOMAIN-CONTAINING PROTEIN-RELATED"/>
    <property type="match status" value="1"/>
</dbReference>
<dbReference type="EMBL" id="AMWN01000004">
    <property type="protein sequence ID" value="EXJ87785.1"/>
    <property type="molecule type" value="Genomic_DNA"/>
</dbReference>
<dbReference type="OrthoDB" id="4491390at2759"/>
<dbReference type="PANTHER" id="PTHR38111">
    <property type="entry name" value="ZN(2)-C6 FUNGAL-TYPE DOMAIN-CONTAINING PROTEIN-RELATED"/>
    <property type="match status" value="1"/>
</dbReference>
<dbReference type="Proteomes" id="UP000019484">
    <property type="component" value="Unassembled WGS sequence"/>
</dbReference>
<organism evidence="2 3">
    <name type="scientific">Capronia coronata CBS 617.96</name>
    <dbReference type="NCBI Taxonomy" id="1182541"/>
    <lineage>
        <taxon>Eukaryota</taxon>
        <taxon>Fungi</taxon>
        <taxon>Dikarya</taxon>
        <taxon>Ascomycota</taxon>
        <taxon>Pezizomycotina</taxon>
        <taxon>Eurotiomycetes</taxon>
        <taxon>Chaetothyriomycetidae</taxon>
        <taxon>Chaetothyriales</taxon>
        <taxon>Herpotrichiellaceae</taxon>
        <taxon>Capronia</taxon>
    </lineage>
</organism>
<feature type="region of interest" description="Disordered" evidence="1">
    <location>
        <begin position="383"/>
        <end position="423"/>
    </location>
</feature>
<dbReference type="AlphaFoldDB" id="W9YDM6"/>
<reference evidence="2 3" key="1">
    <citation type="submission" date="2013-03" db="EMBL/GenBank/DDBJ databases">
        <title>The Genome Sequence of Capronia coronata CBS 617.96.</title>
        <authorList>
            <consortium name="The Broad Institute Genomics Platform"/>
            <person name="Cuomo C."/>
            <person name="de Hoog S."/>
            <person name="Gorbushina A."/>
            <person name="Walker B."/>
            <person name="Young S.K."/>
            <person name="Zeng Q."/>
            <person name="Gargeya S."/>
            <person name="Fitzgerald M."/>
            <person name="Haas B."/>
            <person name="Abouelleil A."/>
            <person name="Allen A.W."/>
            <person name="Alvarado L."/>
            <person name="Arachchi H.M."/>
            <person name="Berlin A.M."/>
            <person name="Chapman S.B."/>
            <person name="Gainer-Dewar J."/>
            <person name="Goldberg J."/>
            <person name="Griggs A."/>
            <person name="Gujja S."/>
            <person name="Hansen M."/>
            <person name="Howarth C."/>
            <person name="Imamovic A."/>
            <person name="Ireland A."/>
            <person name="Larimer J."/>
            <person name="McCowan C."/>
            <person name="Murphy C."/>
            <person name="Pearson M."/>
            <person name="Poon T.W."/>
            <person name="Priest M."/>
            <person name="Roberts A."/>
            <person name="Saif S."/>
            <person name="Shea T."/>
            <person name="Sisk P."/>
            <person name="Sykes S."/>
            <person name="Wortman J."/>
            <person name="Nusbaum C."/>
            <person name="Birren B."/>
        </authorList>
    </citation>
    <scope>NUCLEOTIDE SEQUENCE [LARGE SCALE GENOMIC DNA]</scope>
    <source>
        <strain evidence="2 3">CBS 617.96</strain>
    </source>
</reference>
<proteinExistence type="predicted"/>
<evidence type="ECO:0008006" key="4">
    <source>
        <dbReference type="Google" id="ProtNLM"/>
    </source>
</evidence>
<dbReference type="HOGENOM" id="CLU_021599_7_0_1"/>
<evidence type="ECO:0000313" key="2">
    <source>
        <dbReference type="EMBL" id="EXJ87785.1"/>
    </source>
</evidence>
<accession>W9YDM6</accession>
<gene>
    <name evidence="2" type="ORF">A1O1_04712</name>
</gene>
<dbReference type="InterPro" id="IPR053178">
    <property type="entry name" value="Osmoadaptation_assoc"/>
</dbReference>
<sequence length="507" mass="56889">MRCEKAGIACKGYHRDTVFVNRTPGNPSTTALSVLKRSVDYYNCLEDQPKGFAAHLEGLKTHLLVGPRTRYRLQALELLKRLYLPQPTPANIKKSSLFSWLPIVCELQGESQALDYCLLTFCVIQVAVSNPGSPCVDESLQVYNDALQKLRVEIEDAGSGQSDEILAAISVLSTCELFVYPTDLSWRAHAQGIREILRIRSCTDASSTTVWQSFCTRIRIVLLLEALSRRRAPSTTFPQCHQLASTLSKEQYDSLHALIDVAWEVPVLLEEMDQLTSSCNTTMPVNGHAREDLLKPSLAVLEKLYERQERYKVEKGTSLLYWAVPSSVDNPTDDGGPKLFPFALQFESLETACHMILWWAIVLQVLGSMIDLHEHFFGTSATATTTTPTTLPSTSDSKVARARGPESESESESGPLLFSYSESSPTSISSIVEQADKLARYICQSIEYCYQLENGIIGPQLTAYAQWVTKLYFRRFRRDRELAWCSNIKNMRGPGFRHGIELMGFQD</sequence>
<dbReference type="GeneID" id="19159590"/>
<feature type="compositionally biased region" description="Low complexity" evidence="1">
    <location>
        <begin position="383"/>
        <end position="395"/>
    </location>
</feature>
<dbReference type="RefSeq" id="XP_007723791.1">
    <property type="nucleotide sequence ID" value="XM_007725601.1"/>
</dbReference>
<dbReference type="eggNOG" id="ENOG502SKAT">
    <property type="taxonomic scope" value="Eukaryota"/>
</dbReference>
<comment type="caution">
    <text evidence="2">The sequence shown here is derived from an EMBL/GenBank/DDBJ whole genome shotgun (WGS) entry which is preliminary data.</text>
</comment>
<keyword evidence="3" id="KW-1185">Reference proteome</keyword>
<protein>
    <recommendedName>
        <fullName evidence="4">Zn(2)-C6 fungal-type domain-containing protein</fullName>
    </recommendedName>
</protein>
<evidence type="ECO:0000313" key="3">
    <source>
        <dbReference type="Proteomes" id="UP000019484"/>
    </source>
</evidence>
<name>W9YDM6_9EURO</name>
<evidence type="ECO:0000256" key="1">
    <source>
        <dbReference type="SAM" id="MobiDB-lite"/>
    </source>
</evidence>
<dbReference type="STRING" id="1182541.W9YDM6"/>